<name>A0AAE4FQQ9_9CYAN</name>
<dbReference type="EMBL" id="JAVMIP010000002">
    <property type="protein sequence ID" value="MDS3859777.1"/>
    <property type="molecule type" value="Genomic_DNA"/>
</dbReference>
<evidence type="ECO:0000256" key="1">
    <source>
        <dbReference type="ARBA" id="ARBA00022723"/>
    </source>
</evidence>
<dbReference type="RefSeq" id="WP_322877082.1">
    <property type="nucleotide sequence ID" value="NZ_JAVMIP010000002.1"/>
</dbReference>
<dbReference type="CDD" id="cd00371">
    <property type="entry name" value="HMA"/>
    <property type="match status" value="1"/>
</dbReference>
<dbReference type="GO" id="GO:0046872">
    <property type="term" value="F:metal ion binding"/>
    <property type="evidence" value="ECO:0007669"/>
    <property type="project" value="UniProtKB-KW"/>
</dbReference>
<dbReference type="InterPro" id="IPR006121">
    <property type="entry name" value="HMA_dom"/>
</dbReference>
<protein>
    <submittedName>
        <fullName evidence="3">Cation transporter</fullName>
    </submittedName>
</protein>
<evidence type="ECO:0000313" key="4">
    <source>
        <dbReference type="Proteomes" id="UP001268256"/>
    </source>
</evidence>
<dbReference type="SUPFAM" id="SSF55008">
    <property type="entry name" value="HMA, heavy metal-associated domain"/>
    <property type="match status" value="1"/>
</dbReference>
<comment type="caution">
    <text evidence="3">The sequence shown here is derived from an EMBL/GenBank/DDBJ whole genome shotgun (WGS) entry which is preliminary data.</text>
</comment>
<reference evidence="4" key="1">
    <citation type="submission" date="2023-07" db="EMBL/GenBank/DDBJ databases">
        <authorList>
            <person name="Luz R."/>
            <person name="Cordeiro R."/>
            <person name="Fonseca A."/>
            <person name="Goncalves V."/>
        </authorList>
    </citation>
    <scope>NUCLEOTIDE SEQUENCE [LARGE SCALE GENOMIC DNA]</scope>
    <source>
        <strain evidence="4">BACA0444</strain>
    </source>
</reference>
<feature type="domain" description="HMA" evidence="2">
    <location>
        <begin position="2"/>
        <end position="65"/>
    </location>
</feature>
<gene>
    <name evidence="3" type="ORF">RIF25_03035</name>
</gene>
<evidence type="ECO:0000259" key="2">
    <source>
        <dbReference type="PROSITE" id="PS50846"/>
    </source>
</evidence>
<dbReference type="Pfam" id="PF00403">
    <property type="entry name" value="HMA"/>
    <property type="match status" value="1"/>
</dbReference>
<dbReference type="AlphaFoldDB" id="A0AAE4FQQ9"/>
<sequence>MPSYQFYVTDMVCEGCGDLIRQAIQALDADAEIAADLETKAVRVISQAEELAIRAAIIQAGYVVQ</sequence>
<dbReference type="PROSITE" id="PS50846">
    <property type="entry name" value="HMA_2"/>
    <property type="match status" value="1"/>
</dbReference>
<proteinExistence type="predicted"/>
<accession>A0AAE4FQQ9</accession>
<dbReference type="Gene3D" id="3.30.70.100">
    <property type="match status" value="1"/>
</dbReference>
<dbReference type="PROSITE" id="PS01047">
    <property type="entry name" value="HMA_1"/>
    <property type="match status" value="1"/>
</dbReference>
<organism evidence="3 4">
    <name type="scientific">Pseudocalidococcus azoricus BACA0444</name>
    <dbReference type="NCBI Taxonomy" id="2918990"/>
    <lineage>
        <taxon>Bacteria</taxon>
        <taxon>Bacillati</taxon>
        <taxon>Cyanobacteriota</taxon>
        <taxon>Cyanophyceae</taxon>
        <taxon>Acaryochloridales</taxon>
        <taxon>Thermosynechococcaceae</taxon>
        <taxon>Pseudocalidococcus</taxon>
        <taxon>Pseudocalidococcus azoricus</taxon>
    </lineage>
</organism>
<dbReference type="Proteomes" id="UP001268256">
    <property type="component" value="Unassembled WGS sequence"/>
</dbReference>
<keyword evidence="4" id="KW-1185">Reference proteome</keyword>
<evidence type="ECO:0000313" key="3">
    <source>
        <dbReference type="EMBL" id="MDS3859777.1"/>
    </source>
</evidence>
<keyword evidence="1" id="KW-0479">Metal-binding</keyword>
<dbReference type="InterPro" id="IPR036163">
    <property type="entry name" value="HMA_dom_sf"/>
</dbReference>
<dbReference type="InterPro" id="IPR017969">
    <property type="entry name" value="Heavy-metal-associated_CS"/>
</dbReference>